<proteinExistence type="predicted"/>
<feature type="compositionally biased region" description="Low complexity" evidence="1">
    <location>
        <begin position="285"/>
        <end position="300"/>
    </location>
</feature>
<accession>Q01RZ0</accession>
<dbReference type="GO" id="GO:0008236">
    <property type="term" value="F:serine-type peptidase activity"/>
    <property type="evidence" value="ECO:0007669"/>
    <property type="project" value="InterPro"/>
</dbReference>
<dbReference type="InterPro" id="IPR050278">
    <property type="entry name" value="Serine_Prot_S9B/DPPIV"/>
</dbReference>
<evidence type="ECO:0000256" key="1">
    <source>
        <dbReference type="SAM" id="MobiDB-lite"/>
    </source>
</evidence>
<dbReference type="EMBL" id="CP000473">
    <property type="protein sequence ID" value="ABJ87580.1"/>
    <property type="molecule type" value="Genomic_DNA"/>
</dbReference>
<name>Q01RZ0_SOLUE</name>
<keyword evidence="2" id="KW-0732">Signal</keyword>
<dbReference type="SUPFAM" id="SSF82171">
    <property type="entry name" value="DPP6 N-terminal domain-like"/>
    <property type="match status" value="1"/>
</dbReference>
<feature type="region of interest" description="Disordered" evidence="1">
    <location>
        <begin position="145"/>
        <end position="195"/>
    </location>
</feature>
<feature type="region of interest" description="Disordered" evidence="1">
    <location>
        <begin position="875"/>
        <end position="910"/>
    </location>
</feature>
<dbReference type="InterPro" id="IPR001375">
    <property type="entry name" value="Peptidase_S9_cat"/>
</dbReference>
<dbReference type="InterPro" id="IPR029058">
    <property type="entry name" value="AB_hydrolase_fold"/>
</dbReference>
<evidence type="ECO:0000259" key="3">
    <source>
        <dbReference type="Pfam" id="PF00326"/>
    </source>
</evidence>
<dbReference type="STRING" id="234267.Acid_6658"/>
<dbReference type="SUPFAM" id="SSF53474">
    <property type="entry name" value="alpha/beta-Hydrolases"/>
    <property type="match status" value="1"/>
</dbReference>
<dbReference type="Gene3D" id="3.40.50.1820">
    <property type="entry name" value="alpha/beta hydrolase"/>
    <property type="match status" value="1"/>
</dbReference>
<dbReference type="InterPro" id="IPR002469">
    <property type="entry name" value="Peptidase_S9B_N"/>
</dbReference>
<evidence type="ECO:0000313" key="5">
    <source>
        <dbReference type="EMBL" id="ABJ87580.1"/>
    </source>
</evidence>
<sequence length="910" mass="101251" precursor="true">MQNRMRYVIAAGSVLALISTSIPGVGADGVPTPAAKPVKANYELAARWTPAKVNKLVFDVAVTPHWMDTGDRFWYSFENSGGRKFYIVDPAKKTKSLVYDPAKLAASLTTATGLPYDSQHLPITAIRFVKNDGSIQFEVNVPREAVIPGEKKPPAAATTTDANGQQDDAEEQSSDEPQQQFGGRGGGNFAPPPSRTQKQLAFEYELATGKLALLDEAPKRKPTWASVSPDEKTVIFARNYNLYMMDAENYAKAVKDANSKDIKETQLTTDGVEDFGYGGRGQGGQDQQDQQQTEQQGQDGQDNKLARQAVGNLAWSRDSRKFALVRRDSRKIPKLWVINALANPRPTLETYNYAMPGEANTPQSSLEIFDVASKAKVVAKTDAFKDQTMSIEVDRPNARQREHEKNEALWAGPGSDKLYFTRLSRDMKRLDVCVADSASGEVKPLIQERMNVYIESKPLKVINNGSELVFWSERDGWGHYYLYGADGTLKNQITQGEFVAEDVSYVDEKGREMFLTASGREDGEDPYFMHFYRAKLDGSGMKLLDPGDASHAVITSDSGKYFVDNFSRVNSAPKSVLYDASGANMMPLESVDLGPMMQAGYRFPEPFKVKADDGITDLYGVMYKPFDFDPSRKYPIIEYVYPGPQQESVTKTFTKASNQMFMANFGFIMIEIGNRGGNPHRSKWYHTFGYGNLRDYGLADKKAAIEQLAARYPFIDIDRVGIWGHSGGGFMTAAALLIYPDFFKVGWSESGNHENNIYNNTWSEKHHGVKEVTDKDGKVTFEYTIDKNSEIAKNLKGHLMLTTGDIDNNVHPSNTYRLADALIKANKRFDMMVLPGLRHPYTTVSDYVAWSRADYFAKHLLGDYDQSIDIWEINREKQAADKTPPPAGRGGTTTTQQQTGGRGRGGRGGQ</sequence>
<dbReference type="ESTHER" id="solue-q01rz0">
    <property type="family name" value="DPP4N_Peptidase_S9"/>
</dbReference>
<feature type="domain" description="Dipeptidylpeptidase IV N-terminal" evidence="4">
    <location>
        <begin position="313"/>
        <end position="571"/>
    </location>
</feature>
<dbReference type="GO" id="GO:0006508">
    <property type="term" value="P:proteolysis"/>
    <property type="evidence" value="ECO:0007669"/>
    <property type="project" value="InterPro"/>
</dbReference>
<dbReference type="Pfam" id="PF00326">
    <property type="entry name" value="Peptidase_S9"/>
    <property type="match status" value="1"/>
</dbReference>
<protein>
    <submittedName>
        <fullName evidence="5">Peptidase S9, prolyl oligopeptidase active site domain protein</fullName>
    </submittedName>
</protein>
<dbReference type="InParanoid" id="Q01RZ0"/>
<feature type="chain" id="PRO_5004163287" evidence="2">
    <location>
        <begin position="28"/>
        <end position="910"/>
    </location>
</feature>
<dbReference type="Pfam" id="PF00930">
    <property type="entry name" value="DPPIV_N"/>
    <property type="match status" value="1"/>
</dbReference>
<evidence type="ECO:0000259" key="4">
    <source>
        <dbReference type="Pfam" id="PF00930"/>
    </source>
</evidence>
<feature type="signal peptide" evidence="2">
    <location>
        <begin position="1"/>
        <end position="27"/>
    </location>
</feature>
<gene>
    <name evidence="5" type="ordered locus">Acid_6658</name>
</gene>
<dbReference type="HOGENOM" id="CLU_006105_3_1_0"/>
<feature type="region of interest" description="Disordered" evidence="1">
    <location>
        <begin position="265"/>
        <end position="303"/>
    </location>
</feature>
<dbReference type="Gene3D" id="2.140.10.30">
    <property type="entry name" value="Dipeptidylpeptidase IV, N-terminal domain"/>
    <property type="match status" value="1"/>
</dbReference>
<dbReference type="PANTHER" id="PTHR11731">
    <property type="entry name" value="PROTEASE FAMILY S9B,C DIPEPTIDYL-PEPTIDASE IV-RELATED"/>
    <property type="match status" value="1"/>
</dbReference>
<organism evidence="5">
    <name type="scientific">Solibacter usitatus (strain Ellin6076)</name>
    <dbReference type="NCBI Taxonomy" id="234267"/>
    <lineage>
        <taxon>Bacteria</taxon>
        <taxon>Pseudomonadati</taxon>
        <taxon>Acidobacteriota</taxon>
        <taxon>Terriglobia</taxon>
        <taxon>Bryobacterales</taxon>
        <taxon>Solibacteraceae</taxon>
        <taxon>Candidatus Solibacter</taxon>
    </lineage>
</organism>
<dbReference type="KEGG" id="sus:Acid_6658"/>
<feature type="compositionally biased region" description="Gly residues" evidence="1">
    <location>
        <begin position="900"/>
        <end position="910"/>
    </location>
</feature>
<dbReference type="eggNOG" id="COG1506">
    <property type="taxonomic scope" value="Bacteria"/>
</dbReference>
<reference evidence="5" key="1">
    <citation type="submission" date="2006-10" db="EMBL/GenBank/DDBJ databases">
        <title>Complete sequence of Solibacter usitatus Ellin6076.</title>
        <authorList>
            <consortium name="US DOE Joint Genome Institute"/>
            <person name="Copeland A."/>
            <person name="Lucas S."/>
            <person name="Lapidus A."/>
            <person name="Barry K."/>
            <person name="Detter J.C."/>
            <person name="Glavina del Rio T."/>
            <person name="Hammon N."/>
            <person name="Israni S."/>
            <person name="Dalin E."/>
            <person name="Tice H."/>
            <person name="Pitluck S."/>
            <person name="Thompson L.S."/>
            <person name="Brettin T."/>
            <person name="Bruce D."/>
            <person name="Han C."/>
            <person name="Tapia R."/>
            <person name="Gilna P."/>
            <person name="Schmutz J."/>
            <person name="Larimer F."/>
            <person name="Land M."/>
            <person name="Hauser L."/>
            <person name="Kyrpides N."/>
            <person name="Mikhailova N."/>
            <person name="Janssen P.H."/>
            <person name="Kuske C.R."/>
            <person name="Richardson P."/>
        </authorList>
    </citation>
    <scope>NUCLEOTIDE SEQUENCE</scope>
    <source>
        <strain evidence="5">Ellin6076</strain>
    </source>
</reference>
<dbReference type="AlphaFoldDB" id="Q01RZ0"/>
<feature type="domain" description="Peptidase S9 prolyl oligopeptidase catalytic" evidence="3">
    <location>
        <begin position="657"/>
        <end position="859"/>
    </location>
</feature>
<evidence type="ECO:0000256" key="2">
    <source>
        <dbReference type="SAM" id="SignalP"/>
    </source>
</evidence>